<dbReference type="OrthoDB" id="6312697at2759"/>
<organism evidence="1 2">
    <name type="scientific">Fasciola gigantica</name>
    <name type="common">Giant liver fluke</name>
    <dbReference type="NCBI Taxonomy" id="46835"/>
    <lineage>
        <taxon>Eukaryota</taxon>
        <taxon>Metazoa</taxon>
        <taxon>Spiralia</taxon>
        <taxon>Lophotrochozoa</taxon>
        <taxon>Platyhelminthes</taxon>
        <taxon>Trematoda</taxon>
        <taxon>Digenea</taxon>
        <taxon>Plagiorchiida</taxon>
        <taxon>Echinostomata</taxon>
        <taxon>Echinostomatoidea</taxon>
        <taxon>Fasciolidae</taxon>
        <taxon>Fasciola</taxon>
    </lineage>
</organism>
<accession>A0A504YCR7</accession>
<name>A0A504YCR7_FASGI</name>
<protein>
    <recommendedName>
        <fullName evidence="3">Fibronectin type-III domain-containing protein</fullName>
    </recommendedName>
</protein>
<keyword evidence="2" id="KW-1185">Reference proteome</keyword>
<proteinExistence type="predicted"/>
<reference evidence="1 2" key="1">
    <citation type="submission" date="2019-04" db="EMBL/GenBank/DDBJ databases">
        <title>Annotation for the trematode Fasciola gigantica.</title>
        <authorList>
            <person name="Choi Y.-J."/>
        </authorList>
    </citation>
    <scope>NUCLEOTIDE SEQUENCE [LARGE SCALE GENOMIC DNA]</scope>
    <source>
        <strain evidence="1">Uganda_cow_1</strain>
    </source>
</reference>
<dbReference type="Proteomes" id="UP000316759">
    <property type="component" value="Unassembled WGS sequence"/>
</dbReference>
<evidence type="ECO:0008006" key="3">
    <source>
        <dbReference type="Google" id="ProtNLM"/>
    </source>
</evidence>
<dbReference type="AlphaFoldDB" id="A0A504YCR7"/>
<gene>
    <name evidence="1" type="ORF">FGIG_10769</name>
</gene>
<dbReference type="EMBL" id="SUNJ01011324">
    <property type="protein sequence ID" value="TPP58974.1"/>
    <property type="molecule type" value="Genomic_DNA"/>
</dbReference>
<sequence length="688" mass="78802">MADWTPKRNTSSVSVKYYQGVWISGVSHHLTQITSSEQTQSITDSYDSCERYIFALYGIQSNNDWVEMGHLTLHSAELHLWTDHKTYKQQLDISQKFTVLETSPIIELGKHFTVGIILIQSDHGYVLANTSETFLHERDPSVKWFESDAWEDRINVAWQKRSVTGERLLGVWREGRSYKYKLLSNGITELTMESPNYCEDHELSLIGWYSSGKRVFLGQTQINTNWEKEQQTNLFPAKNGLLVHWKHFSLCEHTTYEVHVKGDGFTYSRMWVYKTDDNLFVSTLEDIEEVDVTYIALHSTDWSQQFSVHYHLEKINGSLEVKNIHYETDGMSIALAWPPMDPTELEFITFDQDMNLDIVRRHSTNTGPITVNSATCKPFELMMIQIIGDNTKVLLGSVKIDAGEIQISGEKTSNEKVILSYVTKHCHPDHVYIHVGHPLSLHLPNGSVSPGLVELTELEPCVIYDVQLIAFYQPSYFSVSELIRTALAPGLNESVPKVTIMNNNLVINWKPRTKCHLERVSITVLKDGVIWKTHNVTNVMQETILQVPSIKAVYAVSIEFTYFGQFVERSDYAVVNYEPELHPELELKAHVGPDSVLLSWDLPKSYSPLYYRLDGLYNNGEEFIKVVLDQECVLPILERIEYVNIIVSAVSVDGIKQTSSRITVWPRQENLQTAGLSTPHFLEVTRHH</sequence>
<evidence type="ECO:0000313" key="1">
    <source>
        <dbReference type="EMBL" id="TPP58974.1"/>
    </source>
</evidence>
<comment type="caution">
    <text evidence="1">The sequence shown here is derived from an EMBL/GenBank/DDBJ whole genome shotgun (WGS) entry which is preliminary data.</text>
</comment>
<evidence type="ECO:0000313" key="2">
    <source>
        <dbReference type="Proteomes" id="UP000316759"/>
    </source>
</evidence>